<feature type="compositionally biased region" description="Basic and acidic residues" evidence="7">
    <location>
        <begin position="401"/>
        <end position="429"/>
    </location>
</feature>
<feature type="transmembrane region" description="Helical" evidence="8">
    <location>
        <begin position="84"/>
        <end position="110"/>
    </location>
</feature>
<accession>A0A5D3AXF9</accession>
<comment type="similarity">
    <text evidence="2">Belongs to the oxidase-dependent Fe transporter (OFeT) (TC 9.A.10.1) family.</text>
</comment>
<dbReference type="PANTHER" id="PTHR31632">
    <property type="entry name" value="IRON TRANSPORTER FTH1"/>
    <property type="match status" value="1"/>
</dbReference>
<evidence type="ECO:0000256" key="6">
    <source>
        <dbReference type="ARBA" id="ARBA00023136"/>
    </source>
</evidence>
<dbReference type="PANTHER" id="PTHR31632:SF2">
    <property type="entry name" value="PLASMA MEMBRANE IRON PERMEASE"/>
    <property type="match status" value="1"/>
</dbReference>
<gene>
    <name evidence="9" type="ORF">B9479_004310</name>
</gene>
<dbReference type="EMBL" id="NIDF01000048">
    <property type="protein sequence ID" value="TYJ54999.1"/>
    <property type="molecule type" value="Genomic_DNA"/>
</dbReference>
<dbReference type="Proteomes" id="UP000322245">
    <property type="component" value="Unassembled WGS sequence"/>
</dbReference>
<feature type="transmembrane region" description="Helical" evidence="8">
    <location>
        <begin position="190"/>
        <end position="211"/>
    </location>
</feature>
<name>A0A5D3AXF9_9TREE</name>
<keyword evidence="4 8" id="KW-0812">Transmembrane</keyword>
<feature type="transmembrane region" description="Helical" evidence="8">
    <location>
        <begin position="6"/>
        <end position="32"/>
    </location>
</feature>
<proteinExistence type="inferred from homology"/>
<dbReference type="InterPro" id="IPR004923">
    <property type="entry name" value="FTR1/Fip1/EfeU"/>
</dbReference>
<dbReference type="GO" id="GO:0033573">
    <property type="term" value="C:high-affinity iron permease complex"/>
    <property type="evidence" value="ECO:0007669"/>
    <property type="project" value="InterPro"/>
</dbReference>
<feature type="transmembrane region" description="Helical" evidence="8">
    <location>
        <begin position="122"/>
        <end position="143"/>
    </location>
</feature>
<keyword evidence="10" id="KW-1185">Reference proteome</keyword>
<evidence type="ECO:0000256" key="4">
    <source>
        <dbReference type="ARBA" id="ARBA00022692"/>
    </source>
</evidence>
<comment type="caution">
    <text evidence="9">The sequence shown here is derived from an EMBL/GenBank/DDBJ whole genome shotgun (WGS) entry which is preliminary data.</text>
</comment>
<sequence>MAKDVFSVSIFFIVFRETIEAAIIVSVLLSFVEQLMLTGNLSAHDMNKHEITAPSDGEAETDGSISSGVDDKERRAKLVKRMRIQIWAGTLLGLFIALCIGAAFIAVFYTKLDDLWAKTEQLWEGIFSVIAAFIIWMMATAFLKMDRSRIKWRWKLAAAFDQSQAKVLAQENMSDEDRAAAKKEGKSGKWALFLLPLITVLREGLEAVVFVGGVSLGLPATSIPLAVVVGLIAGFAVGYLIYRTGSTTTLHWFLVGSTSFLCLIGAGLFSKAIGYFQYYHFSQGVGGDVAETGDGPGSFEVKGNVWHLEYGNPETGSATTNGGWQIFNAILGWNNTATLGSILSYVFYWILVAVTLLVLKWKEGRITFFGKASASHARRLQIREEFAAADAGANAGSGAKGEAEVEGEKKINPDAETPSEERHVPALGH</sequence>
<dbReference type="GO" id="GO:0015093">
    <property type="term" value="F:ferrous iron transmembrane transporter activity"/>
    <property type="evidence" value="ECO:0007669"/>
    <property type="project" value="TreeGrafter"/>
</dbReference>
<organism evidence="9 10">
    <name type="scientific">Cryptococcus floricola</name>
    <dbReference type="NCBI Taxonomy" id="2591691"/>
    <lineage>
        <taxon>Eukaryota</taxon>
        <taxon>Fungi</taxon>
        <taxon>Dikarya</taxon>
        <taxon>Basidiomycota</taxon>
        <taxon>Agaricomycotina</taxon>
        <taxon>Tremellomycetes</taxon>
        <taxon>Tremellales</taxon>
        <taxon>Cryptococcaceae</taxon>
        <taxon>Cryptococcus</taxon>
    </lineage>
</organism>
<evidence type="ECO:0000256" key="2">
    <source>
        <dbReference type="ARBA" id="ARBA00008333"/>
    </source>
</evidence>
<evidence type="ECO:0000256" key="3">
    <source>
        <dbReference type="ARBA" id="ARBA00022496"/>
    </source>
</evidence>
<evidence type="ECO:0000256" key="5">
    <source>
        <dbReference type="ARBA" id="ARBA00022989"/>
    </source>
</evidence>
<feature type="transmembrane region" description="Helical" evidence="8">
    <location>
        <begin position="223"/>
        <end position="242"/>
    </location>
</feature>
<keyword evidence="3" id="KW-0408">Iron</keyword>
<reference evidence="9 10" key="1">
    <citation type="submission" date="2017-05" db="EMBL/GenBank/DDBJ databases">
        <title>The Genome Sequence of Tsuchiyaea wingfieldii DSM 27421.</title>
        <authorList>
            <person name="Cuomo C."/>
            <person name="Passer A."/>
            <person name="Billmyre B."/>
            <person name="Heitman J."/>
        </authorList>
    </citation>
    <scope>NUCLEOTIDE SEQUENCE [LARGE SCALE GENOMIC DNA]</scope>
    <source>
        <strain evidence="9 10">DSM 27421</strain>
    </source>
</reference>
<comment type="subcellular location">
    <subcellularLocation>
        <location evidence="1">Membrane</location>
        <topology evidence="1">Multi-pass membrane protein</topology>
    </subcellularLocation>
</comment>
<keyword evidence="6 8" id="KW-0472">Membrane</keyword>
<evidence type="ECO:0000256" key="8">
    <source>
        <dbReference type="SAM" id="Phobius"/>
    </source>
</evidence>
<feature type="transmembrane region" description="Helical" evidence="8">
    <location>
        <begin position="249"/>
        <end position="269"/>
    </location>
</feature>
<keyword evidence="5 8" id="KW-1133">Transmembrane helix</keyword>
<evidence type="ECO:0000256" key="7">
    <source>
        <dbReference type="SAM" id="MobiDB-lite"/>
    </source>
</evidence>
<keyword evidence="3" id="KW-0410">Iron transport</keyword>
<keyword evidence="3" id="KW-0406">Ion transport</keyword>
<evidence type="ECO:0000256" key="1">
    <source>
        <dbReference type="ARBA" id="ARBA00004141"/>
    </source>
</evidence>
<feature type="transmembrane region" description="Helical" evidence="8">
    <location>
        <begin position="342"/>
        <end position="359"/>
    </location>
</feature>
<evidence type="ECO:0000313" key="10">
    <source>
        <dbReference type="Proteomes" id="UP000322245"/>
    </source>
</evidence>
<dbReference type="AlphaFoldDB" id="A0A5D3AXF9"/>
<protein>
    <recommendedName>
        <fullName evidence="11">High-affinity iron permease CaFTR1</fullName>
    </recommendedName>
</protein>
<dbReference type="Pfam" id="PF03239">
    <property type="entry name" value="FTR1"/>
    <property type="match status" value="1"/>
</dbReference>
<evidence type="ECO:0008006" key="11">
    <source>
        <dbReference type="Google" id="ProtNLM"/>
    </source>
</evidence>
<evidence type="ECO:0000313" key="9">
    <source>
        <dbReference type="EMBL" id="TYJ54999.1"/>
    </source>
</evidence>
<feature type="region of interest" description="Disordered" evidence="7">
    <location>
        <begin position="391"/>
        <end position="429"/>
    </location>
</feature>
<keyword evidence="3" id="KW-0813">Transport</keyword>